<feature type="region of interest" description="Disordered" evidence="1">
    <location>
        <begin position="1"/>
        <end position="21"/>
    </location>
</feature>
<dbReference type="STRING" id="285676.GA0070561_1013"/>
<organism evidence="4 5">
    <name type="scientific">Micromonospora saelicesensis</name>
    <dbReference type="NCBI Taxonomy" id="285676"/>
    <lineage>
        <taxon>Bacteria</taxon>
        <taxon>Bacillati</taxon>
        <taxon>Actinomycetota</taxon>
        <taxon>Actinomycetes</taxon>
        <taxon>Micromonosporales</taxon>
        <taxon>Micromonosporaceae</taxon>
        <taxon>Micromonospora</taxon>
    </lineage>
</organism>
<keyword evidence="2" id="KW-0812">Transmembrane</keyword>
<evidence type="ECO:0000256" key="2">
    <source>
        <dbReference type="SAM" id="Phobius"/>
    </source>
</evidence>
<evidence type="ECO:0000313" key="6">
    <source>
        <dbReference type="Proteomes" id="UP000249334"/>
    </source>
</evidence>
<name>A0A1C4UGE8_9ACTN</name>
<dbReference type="Proteomes" id="UP000198864">
    <property type="component" value="Unassembled WGS sequence"/>
</dbReference>
<evidence type="ECO:0000313" key="4">
    <source>
        <dbReference type="EMBL" id="SCE70743.1"/>
    </source>
</evidence>
<dbReference type="EMBL" id="PXXW01000021">
    <property type="protein sequence ID" value="RAN98841.1"/>
    <property type="molecule type" value="Genomic_DNA"/>
</dbReference>
<proteinExistence type="predicted"/>
<accession>A0A1C4UGE8</accession>
<evidence type="ECO:0000256" key="1">
    <source>
        <dbReference type="SAM" id="MobiDB-lite"/>
    </source>
</evidence>
<protein>
    <submittedName>
        <fullName evidence="4">Uncharacterized protein</fullName>
    </submittedName>
</protein>
<evidence type="ECO:0000313" key="5">
    <source>
        <dbReference type="Proteomes" id="UP000198864"/>
    </source>
</evidence>
<dbReference type="AlphaFoldDB" id="A0A1C4UGE8"/>
<evidence type="ECO:0000313" key="3">
    <source>
        <dbReference type="EMBL" id="RAN98841.1"/>
    </source>
</evidence>
<keyword evidence="6" id="KW-1185">Reference proteome</keyword>
<gene>
    <name evidence="4" type="ORF">GA0070561_1013</name>
    <name evidence="3" type="ORF">GAR05_02798</name>
</gene>
<keyword evidence="2" id="KW-0472">Membrane</keyword>
<dbReference type="EMBL" id="FMCR01000001">
    <property type="protein sequence ID" value="SCE70743.1"/>
    <property type="molecule type" value="Genomic_DNA"/>
</dbReference>
<reference evidence="4 5" key="1">
    <citation type="submission" date="2016-06" db="EMBL/GenBank/DDBJ databases">
        <authorList>
            <person name="Kjaerup R.B."/>
            <person name="Dalgaard T.S."/>
            <person name="Juul-Madsen H.R."/>
        </authorList>
    </citation>
    <scope>NUCLEOTIDE SEQUENCE [LARGE SCALE GENOMIC DNA]</scope>
    <source>
        <strain evidence="4 5">DSM 44871</strain>
    </source>
</reference>
<reference evidence="3 6" key="2">
    <citation type="submission" date="2018-03" db="EMBL/GenBank/DDBJ databases">
        <title>Genomic framework for the identification of Micromonospora saelicesensis and Micromonospora noduli.</title>
        <authorList>
            <person name="Riesco R."/>
            <person name="Trujillo M.E."/>
        </authorList>
    </citation>
    <scope>NUCLEOTIDE SEQUENCE [LARGE SCALE GENOMIC DNA]</scope>
    <source>
        <strain evidence="3 6">GAR05</strain>
    </source>
</reference>
<keyword evidence="2" id="KW-1133">Transmembrane helix</keyword>
<dbReference type="Proteomes" id="UP000249334">
    <property type="component" value="Unassembled WGS sequence"/>
</dbReference>
<feature type="transmembrane region" description="Helical" evidence="2">
    <location>
        <begin position="50"/>
        <end position="70"/>
    </location>
</feature>
<sequence length="186" mass="20496">MRARPSSYPHQLPHDHLPGQAELAVGGTRGRRYIPYRHDPMENLTTRGRVTRLGATALGLVLLVVGTFWGSDDDFPFGPFRMYSTSNPPNAPAPDTRVEGVNSSGAVVDLDQNATGIRRAEIEGQQARYAADPTLLTEVADAYAERHPDAPALVEVRIVIRWHGIRAGRPTGQHTDQTVVRWQATR</sequence>